<keyword evidence="3" id="KW-1185">Reference proteome</keyword>
<sequence>MESQEVMVYHGNGDAVVVPKGNGLEHKNNENGTVHVAVDEEEKGEIADVLLEGFEEYWDDINDRLVVSRMVSDSVIKGIVFAVEQEATERIAVKEMELACLKEYFRSSEMVAGKFDVKLPFGRKSLETGKNGRFQCVVAEFRSKYERMREELVALRILTDEQFMKAKKEVDCARGGSFMKKVGSGSELLGLGGILQEKRCMRVDKMLGSLNTTINSVCLKMEDLLLSSEASLCESHHDLVILTKLEDIVMQSVIRSLQEEDVLELNVQLHGIQAVNWVEKFNDLSGLVARLVAIQQSLSAQDLDHLHQKSFVNHDSPPISFCGENGMLDESIIHVAESYDFQQLQHMEKEELVDYFNEIITHLKRDHESVLERKTEKYFSLRREYLNLKRSGSPVTHKKDEELDALKEKIPEIISKLENFLVENERFPALLQNFESVEKLKLRLDSLLLENCRLRNSMNDRENEVKCLKAQILGAAEELLPHSLAEENMLKLVENLKSTVDDSRIETSLTEEVYNFVLREQVVQMRCNSEDSGIELLMAHEAETANRDAIEDSDIESYIIQGLSGLIFKEAIIDAEALIDKQMRICLETEAREKENEFRLEVEENEKLKQDIQNLITALQDQEKLAMDLSFSLSKEREEFELASRELSNLRQDASCLEAMVTESNRDLELWKSRCFEAMEQIEVNKMEMRKLQQELDQTKEDLTETKKERNSAVTLTQELHDKLLLSEFRDEKLKKEMELAVCELLKLFDDFEWRISGAIRKNSLRFEDTTSHLKALTKMANVLRRRELMYKQKLDLKTANLHKAEAEVDVLGDEVDALLKLLNKIFIALDHYSPVLKHYPGIIEILELVRRELRGDSTVLL</sequence>
<organism evidence="2 3">
    <name type="scientific">Striga asiatica</name>
    <name type="common">Asiatic witchweed</name>
    <name type="synonym">Buchnera asiatica</name>
    <dbReference type="NCBI Taxonomy" id="4170"/>
    <lineage>
        <taxon>Eukaryota</taxon>
        <taxon>Viridiplantae</taxon>
        <taxon>Streptophyta</taxon>
        <taxon>Embryophyta</taxon>
        <taxon>Tracheophyta</taxon>
        <taxon>Spermatophyta</taxon>
        <taxon>Magnoliopsida</taxon>
        <taxon>eudicotyledons</taxon>
        <taxon>Gunneridae</taxon>
        <taxon>Pentapetalae</taxon>
        <taxon>asterids</taxon>
        <taxon>lamiids</taxon>
        <taxon>Lamiales</taxon>
        <taxon>Orobanchaceae</taxon>
        <taxon>Buchnereae</taxon>
        <taxon>Striga</taxon>
    </lineage>
</organism>
<evidence type="ECO:0000313" key="2">
    <source>
        <dbReference type="EMBL" id="GER26057.1"/>
    </source>
</evidence>
<dbReference type="OrthoDB" id="619142at2759"/>
<reference evidence="3" key="1">
    <citation type="journal article" date="2019" name="Curr. Biol.">
        <title>Genome Sequence of Striga asiatica Provides Insight into the Evolution of Plant Parasitism.</title>
        <authorList>
            <person name="Yoshida S."/>
            <person name="Kim S."/>
            <person name="Wafula E.K."/>
            <person name="Tanskanen J."/>
            <person name="Kim Y.M."/>
            <person name="Honaas L."/>
            <person name="Yang Z."/>
            <person name="Spallek T."/>
            <person name="Conn C.E."/>
            <person name="Ichihashi Y."/>
            <person name="Cheong K."/>
            <person name="Cui S."/>
            <person name="Der J.P."/>
            <person name="Gundlach H."/>
            <person name="Jiao Y."/>
            <person name="Hori C."/>
            <person name="Ishida J.K."/>
            <person name="Kasahara H."/>
            <person name="Kiba T."/>
            <person name="Kim M.S."/>
            <person name="Koo N."/>
            <person name="Laohavisit A."/>
            <person name="Lee Y.H."/>
            <person name="Lumba S."/>
            <person name="McCourt P."/>
            <person name="Mortimer J.C."/>
            <person name="Mutuku J.M."/>
            <person name="Nomura T."/>
            <person name="Sasaki-Sekimoto Y."/>
            <person name="Seto Y."/>
            <person name="Wang Y."/>
            <person name="Wakatake T."/>
            <person name="Sakakibara H."/>
            <person name="Demura T."/>
            <person name="Yamaguchi S."/>
            <person name="Yoneyama K."/>
            <person name="Manabe R.I."/>
            <person name="Nelson D.C."/>
            <person name="Schulman A.H."/>
            <person name="Timko M.P."/>
            <person name="dePamphilis C.W."/>
            <person name="Choi D."/>
            <person name="Shirasu K."/>
        </authorList>
    </citation>
    <scope>NUCLEOTIDE SEQUENCE [LARGE SCALE GENOMIC DNA]</scope>
    <source>
        <strain evidence="3">cv. UVA1</strain>
    </source>
</reference>
<evidence type="ECO:0000313" key="3">
    <source>
        <dbReference type="Proteomes" id="UP000325081"/>
    </source>
</evidence>
<dbReference type="PANTHER" id="PTHR33883">
    <property type="entry name" value="WPP DOMAIN-ASSOCIATED PROTEIN"/>
    <property type="match status" value="1"/>
</dbReference>
<dbReference type="EMBL" id="BKCP01000669">
    <property type="protein sequence ID" value="GER26057.1"/>
    <property type="molecule type" value="Genomic_DNA"/>
</dbReference>
<accession>A0A5A7P0B4</accession>
<keyword evidence="1" id="KW-0175">Coiled coil</keyword>
<dbReference type="Proteomes" id="UP000325081">
    <property type="component" value="Unassembled WGS sequence"/>
</dbReference>
<dbReference type="PANTHER" id="PTHR33883:SF10">
    <property type="entry name" value="WPP DOMAIN-ASSOCIATED PROTEIN"/>
    <property type="match status" value="1"/>
</dbReference>
<dbReference type="AlphaFoldDB" id="A0A5A7P0B4"/>
<protein>
    <submittedName>
        <fullName evidence="2">Myosin heavy chain-related family protein</fullName>
    </submittedName>
</protein>
<gene>
    <name evidence="2" type="ORF">STAS_01667</name>
</gene>
<comment type="caution">
    <text evidence="2">The sequence shown here is derived from an EMBL/GenBank/DDBJ whole genome shotgun (WGS) entry which is preliminary data.</text>
</comment>
<proteinExistence type="predicted"/>
<dbReference type="InterPro" id="IPR037490">
    <property type="entry name" value="WAP"/>
</dbReference>
<evidence type="ECO:0000256" key="1">
    <source>
        <dbReference type="SAM" id="Coils"/>
    </source>
</evidence>
<name>A0A5A7P0B4_STRAF</name>
<feature type="coiled-coil region" evidence="1">
    <location>
        <begin position="591"/>
        <end position="709"/>
    </location>
</feature>